<keyword evidence="2" id="KW-1185">Reference proteome</keyword>
<sequence length="105" mass="12475">MPKTFQWATILSLWEDYKEVFTAMQFALEHKHNQTNKLFQFKLFADNIKTVDAYKLTRIICRQVGISSDQKGRPSLYLFDTLKFQFERGIFALMGTRDRKRICSL</sequence>
<organism evidence="1 2">
    <name type="scientific">Tigriopus californicus</name>
    <name type="common">Marine copepod</name>
    <dbReference type="NCBI Taxonomy" id="6832"/>
    <lineage>
        <taxon>Eukaryota</taxon>
        <taxon>Metazoa</taxon>
        <taxon>Ecdysozoa</taxon>
        <taxon>Arthropoda</taxon>
        <taxon>Crustacea</taxon>
        <taxon>Multicrustacea</taxon>
        <taxon>Hexanauplia</taxon>
        <taxon>Copepoda</taxon>
        <taxon>Harpacticoida</taxon>
        <taxon>Harpacticidae</taxon>
        <taxon>Tigriopus</taxon>
    </lineage>
</organism>
<accession>A0A553PC50</accession>
<dbReference type="Proteomes" id="UP000318571">
    <property type="component" value="Chromosome 2"/>
</dbReference>
<gene>
    <name evidence="1" type="ORF">TCAL_16838</name>
</gene>
<reference evidence="1 2" key="1">
    <citation type="journal article" date="2018" name="Nat. Ecol. Evol.">
        <title>Genomic signatures of mitonuclear coevolution across populations of Tigriopus californicus.</title>
        <authorList>
            <person name="Barreto F.S."/>
            <person name="Watson E.T."/>
            <person name="Lima T.G."/>
            <person name="Willett C.S."/>
            <person name="Edmands S."/>
            <person name="Li W."/>
            <person name="Burton R.S."/>
        </authorList>
    </citation>
    <scope>NUCLEOTIDE SEQUENCE [LARGE SCALE GENOMIC DNA]</scope>
    <source>
        <strain evidence="1 2">San Diego</strain>
    </source>
</reference>
<name>A0A553PC50_TIGCA</name>
<evidence type="ECO:0000313" key="2">
    <source>
        <dbReference type="Proteomes" id="UP000318571"/>
    </source>
</evidence>
<evidence type="ECO:0000313" key="1">
    <source>
        <dbReference type="EMBL" id="TRY75267.1"/>
    </source>
</evidence>
<dbReference type="EMBL" id="VCGU01000005">
    <property type="protein sequence ID" value="TRY75267.1"/>
    <property type="molecule type" value="Genomic_DNA"/>
</dbReference>
<protein>
    <submittedName>
        <fullName evidence="1">Uncharacterized protein</fullName>
    </submittedName>
</protein>
<comment type="caution">
    <text evidence="1">The sequence shown here is derived from an EMBL/GenBank/DDBJ whole genome shotgun (WGS) entry which is preliminary data.</text>
</comment>
<dbReference type="AlphaFoldDB" id="A0A553PC50"/>
<proteinExistence type="predicted"/>